<dbReference type="InterPro" id="IPR036084">
    <property type="entry name" value="Ser_inhib-like_sf"/>
</dbReference>
<dbReference type="GO" id="GO:0030414">
    <property type="term" value="F:peptidase inhibitor activity"/>
    <property type="evidence" value="ECO:0007669"/>
    <property type="project" value="UniProtKB-KW"/>
</dbReference>
<feature type="non-terminal residue" evidence="5">
    <location>
        <position position="1"/>
    </location>
</feature>
<proteinExistence type="predicted"/>
<keyword evidence="3" id="KW-0812">Transmembrane</keyword>
<dbReference type="AlphaFoldDB" id="A0A0A1WWA1"/>
<evidence type="ECO:0000256" key="3">
    <source>
        <dbReference type="SAM" id="Phobius"/>
    </source>
</evidence>
<feature type="transmembrane region" description="Helical" evidence="3">
    <location>
        <begin position="38"/>
        <end position="56"/>
    </location>
</feature>
<dbReference type="EMBL" id="GBXI01010988">
    <property type="protein sequence ID" value="JAD03304.1"/>
    <property type="molecule type" value="Transcribed_RNA"/>
</dbReference>
<dbReference type="Pfam" id="PF01826">
    <property type="entry name" value="TIL"/>
    <property type="match status" value="1"/>
</dbReference>
<gene>
    <name evidence="5" type="primary">IMPI</name>
    <name evidence="5" type="ORF">g.7166</name>
</gene>
<evidence type="ECO:0000256" key="2">
    <source>
        <dbReference type="ARBA" id="ARBA00023157"/>
    </source>
</evidence>
<dbReference type="Gene3D" id="2.10.25.10">
    <property type="entry name" value="Laminin"/>
    <property type="match status" value="1"/>
</dbReference>
<reference evidence="5" key="2">
    <citation type="journal article" date="2015" name="Gigascience">
        <title>Reconstructing a comprehensive transcriptome assembly of a white-pupal translocated strain of the pest fruit fly Bactrocera cucurbitae.</title>
        <authorList>
            <person name="Sim S.B."/>
            <person name="Calla B."/>
            <person name="Hall B."/>
            <person name="DeRego T."/>
            <person name="Geib S.M."/>
        </authorList>
    </citation>
    <scope>NUCLEOTIDE SEQUENCE</scope>
</reference>
<dbReference type="CDD" id="cd19941">
    <property type="entry name" value="TIL"/>
    <property type="match status" value="1"/>
</dbReference>
<keyword evidence="3" id="KW-1133">Transmembrane helix</keyword>
<sequence>KPQSTTSSLALNTFRHFQKFKIKIQSNHSLSKNNNKNMTQVCAFVLLVFCSLYVLSAAQRSYISPKSCPSYETYTPCGASCQTECATLNEPCLIRHFRCPDGCYCDEGYARDAKGACIPQAECPPKQ</sequence>
<dbReference type="InterPro" id="IPR002919">
    <property type="entry name" value="TIL_dom"/>
</dbReference>
<accession>A0A0A1WWA1</accession>
<dbReference type="FunFam" id="2.10.25.10:FF:000674">
    <property type="entry name" value="Mucin-2"/>
    <property type="match status" value="1"/>
</dbReference>
<protein>
    <submittedName>
        <fullName evidence="5">Inducible metalloproteinase inhibitor protein</fullName>
    </submittedName>
</protein>
<reference evidence="5" key="1">
    <citation type="submission" date="2014-11" db="EMBL/GenBank/DDBJ databases">
        <authorList>
            <person name="Geib S."/>
        </authorList>
    </citation>
    <scope>NUCLEOTIDE SEQUENCE</scope>
</reference>
<keyword evidence="3" id="KW-0472">Membrane</keyword>
<keyword evidence="1" id="KW-0646">Protease inhibitor</keyword>
<organism evidence="5">
    <name type="scientific">Zeugodacus cucurbitae</name>
    <name type="common">Melon fruit fly</name>
    <name type="synonym">Bactrocera cucurbitae</name>
    <dbReference type="NCBI Taxonomy" id="28588"/>
    <lineage>
        <taxon>Eukaryota</taxon>
        <taxon>Metazoa</taxon>
        <taxon>Ecdysozoa</taxon>
        <taxon>Arthropoda</taxon>
        <taxon>Hexapoda</taxon>
        <taxon>Insecta</taxon>
        <taxon>Pterygota</taxon>
        <taxon>Neoptera</taxon>
        <taxon>Endopterygota</taxon>
        <taxon>Diptera</taxon>
        <taxon>Brachycera</taxon>
        <taxon>Muscomorpha</taxon>
        <taxon>Tephritoidea</taxon>
        <taxon>Tephritidae</taxon>
        <taxon>Zeugodacus</taxon>
        <taxon>Zeugodacus</taxon>
    </lineage>
</organism>
<evidence type="ECO:0000259" key="4">
    <source>
        <dbReference type="Pfam" id="PF01826"/>
    </source>
</evidence>
<feature type="domain" description="TIL" evidence="4">
    <location>
        <begin position="68"/>
        <end position="123"/>
    </location>
</feature>
<name>A0A0A1WWA1_ZEUCU</name>
<evidence type="ECO:0000313" key="5">
    <source>
        <dbReference type="EMBL" id="JAD03304.1"/>
    </source>
</evidence>
<evidence type="ECO:0000256" key="1">
    <source>
        <dbReference type="ARBA" id="ARBA00022690"/>
    </source>
</evidence>
<dbReference type="SUPFAM" id="SSF57567">
    <property type="entry name" value="Serine protease inhibitors"/>
    <property type="match status" value="1"/>
</dbReference>
<keyword evidence="2" id="KW-1015">Disulfide bond</keyword>